<dbReference type="GO" id="GO:0009424">
    <property type="term" value="C:bacterial-type flagellum hook"/>
    <property type="evidence" value="ECO:0007669"/>
    <property type="project" value="InterPro"/>
</dbReference>
<dbReference type="Gene3D" id="1.20.1330.10">
    <property type="entry name" value="f41 fragment of flagellin, N-terminal domain"/>
    <property type="match status" value="1"/>
</dbReference>
<dbReference type="PANTHER" id="PTHR42792:SF1">
    <property type="entry name" value="FLAGELLAR HOOK-ASSOCIATED PROTEIN 3"/>
    <property type="match status" value="1"/>
</dbReference>
<keyword evidence="7" id="KW-0966">Cell projection</keyword>
<name>A0A6I4J469_9SPHN</name>
<evidence type="ECO:0000256" key="1">
    <source>
        <dbReference type="ARBA" id="ARBA00004365"/>
    </source>
</evidence>
<dbReference type="Pfam" id="PF00700">
    <property type="entry name" value="Flagellin_C"/>
    <property type="match status" value="1"/>
</dbReference>
<feature type="domain" description="Flagellin C-terminal" evidence="6">
    <location>
        <begin position="227"/>
        <end position="301"/>
    </location>
</feature>
<dbReference type="EMBL" id="WQMS01000016">
    <property type="protein sequence ID" value="MVO78888.1"/>
    <property type="molecule type" value="Genomic_DNA"/>
</dbReference>
<dbReference type="Pfam" id="PF00669">
    <property type="entry name" value="Flagellin_N"/>
    <property type="match status" value="1"/>
</dbReference>
<feature type="domain" description="Flagellin N-terminal" evidence="5">
    <location>
        <begin position="24"/>
        <end position="139"/>
    </location>
</feature>
<dbReference type="GO" id="GO:0071973">
    <property type="term" value="P:bacterial-type flagellum-dependent cell motility"/>
    <property type="evidence" value="ECO:0007669"/>
    <property type="project" value="InterPro"/>
</dbReference>
<proteinExistence type="inferred from homology"/>
<dbReference type="NCBIfam" id="TIGR02550">
    <property type="entry name" value="flagell_flgL"/>
    <property type="match status" value="1"/>
</dbReference>
<reference evidence="7 8" key="1">
    <citation type="submission" date="2019-12" db="EMBL/GenBank/DDBJ databases">
        <authorList>
            <person name="Huq M.A."/>
        </authorList>
    </citation>
    <scope>NUCLEOTIDE SEQUENCE [LARGE SCALE GENOMIC DNA]</scope>
    <source>
        <strain evidence="7 8">MAH-20</strain>
    </source>
</reference>
<comment type="caution">
    <text evidence="7">The sequence shown here is derived from an EMBL/GenBank/DDBJ whole genome shotgun (WGS) entry which is preliminary data.</text>
</comment>
<evidence type="ECO:0000313" key="7">
    <source>
        <dbReference type="EMBL" id="MVO78888.1"/>
    </source>
</evidence>
<comment type="subcellular location">
    <subcellularLocation>
        <location evidence="1">Bacterial flagellum</location>
    </subcellularLocation>
    <subcellularLocation>
        <location evidence="2">Secreted</location>
    </subcellularLocation>
</comment>
<comment type="similarity">
    <text evidence="3">Belongs to the bacterial flagellin family.</text>
</comment>
<dbReference type="GO" id="GO:0005198">
    <property type="term" value="F:structural molecule activity"/>
    <property type="evidence" value="ECO:0007669"/>
    <property type="project" value="InterPro"/>
</dbReference>
<keyword evidence="4" id="KW-0975">Bacterial flagellum</keyword>
<organism evidence="7 8">
    <name type="scientific">Sphingomonas horti</name>
    <dbReference type="NCBI Taxonomy" id="2682842"/>
    <lineage>
        <taxon>Bacteria</taxon>
        <taxon>Pseudomonadati</taxon>
        <taxon>Pseudomonadota</taxon>
        <taxon>Alphaproteobacteria</taxon>
        <taxon>Sphingomonadales</taxon>
        <taxon>Sphingomonadaceae</taxon>
        <taxon>Sphingomonas</taxon>
    </lineage>
</organism>
<evidence type="ECO:0000259" key="5">
    <source>
        <dbReference type="Pfam" id="PF00669"/>
    </source>
</evidence>
<keyword evidence="8" id="KW-1185">Reference proteome</keyword>
<dbReference type="PANTHER" id="PTHR42792">
    <property type="entry name" value="FLAGELLIN"/>
    <property type="match status" value="1"/>
</dbReference>
<evidence type="ECO:0000256" key="2">
    <source>
        <dbReference type="ARBA" id="ARBA00004613"/>
    </source>
</evidence>
<dbReference type="InterPro" id="IPR001029">
    <property type="entry name" value="Flagellin_N"/>
</dbReference>
<keyword evidence="7" id="KW-0282">Flagellum</keyword>
<dbReference type="AlphaFoldDB" id="A0A6I4J469"/>
<dbReference type="Proteomes" id="UP000441389">
    <property type="component" value="Unassembled WGS sequence"/>
</dbReference>
<protein>
    <submittedName>
        <fullName evidence="7">Flagellar hook-associated protein 3</fullName>
    </submittedName>
</protein>
<accession>A0A6I4J469</accession>
<dbReference type="InterPro" id="IPR046358">
    <property type="entry name" value="Flagellin_C"/>
</dbReference>
<dbReference type="GO" id="GO:0005576">
    <property type="term" value="C:extracellular region"/>
    <property type="evidence" value="ECO:0007669"/>
    <property type="project" value="UniProtKB-SubCell"/>
</dbReference>
<gene>
    <name evidence="7" type="primary">flgL</name>
    <name evidence="7" type="ORF">GON01_13210</name>
</gene>
<evidence type="ECO:0000259" key="6">
    <source>
        <dbReference type="Pfam" id="PF00700"/>
    </source>
</evidence>
<keyword evidence="7" id="KW-0969">Cilium</keyword>
<dbReference type="InterPro" id="IPR013384">
    <property type="entry name" value="Flagell_FlgL"/>
</dbReference>
<dbReference type="RefSeq" id="WP_157027849.1">
    <property type="nucleotide sequence ID" value="NZ_WQMS01000016.1"/>
</dbReference>
<dbReference type="SUPFAM" id="SSF64518">
    <property type="entry name" value="Phase 1 flagellin"/>
    <property type="match status" value="1"/>
</dbReference>
<sequence>MKIGTAYFFDSRNRQMGDLSGLAAKLQEQIATGKRILAPSDDPIVSARLARMSGTAADQSQFASNVKLAQGLLGQTDTALESVSNDLQRVQELLIRAGSDTLNDDNRAALAAELKSIADNLYATANTTDVRGTALFGGSGAGPAYTRAADGTVSFAGEGEAPPIPVGEGITVQATDSGQRIFGGIQVGGTAKDVFKIVSDLAAALDLGGSATPADRKQALADASDGLSQAMQNVTTARASIGARGARLDIQADSLAKAANNYDIERGNLEGVDVQAAITDLQKTMLTLQATQSSFTMLSRLSLFDYIR</sequence>
<evidence type="ECO:0000313" key="8">
    <source>
        <dbReference type="Proteomes" id="UP000441389"/>
    </source>
</evidence>
<dbReference type="InterPro" id="IPR001492">
    <property type="entry name" value="Flagellin"/>
</dbReference>
<evidence type="ECO:0000256" key="4">
    <source>
        <dbReference type="ARBA" id="ARBA00023143"/>
    </source>
</evidence>
<evidence type="ECO:0000256" key="3">
    <source>
        <dbReference type="ARBA" id="ARBA00005709"/>
    </source>
</evidence>